<dbReference type="AlphaFoldDB" id="A0A0K8MH27"/>
<dbReference type="RefSeq" id="WP_061993247.1">
    <property type="nucleotide sequence ID" value="NZ_DF968001.1"/>
</dbReference>
<gene>
    <name evidence="2" type="ORF">FFIC_241470</name>
</gene>
<organism evidence="2 3">
    <name type="scientific">Fructobacillus ficulneus</name>
    <dbReference type="NCBI Taxonomy" id="157463"/>
    <lineage>
        <taxon>Bacteria</taxon>
        <taxon>Bacillati</taxon>
        <taxon>Bacillota</taxon>
        <taxon>Bacilli</taxon>
        <taxon>Lactobacillales</taxon>
        <taxon>Lactobacillaceae</taxon>
        <taxon>Fructobacillus</taxon>
    </lineage>
</organism>
<dbReference type="STRING" id="157463.GCA_001047075_00787"/>
<dbReference type="Pfam" id="PF09851">
    <property type="entry name" value="SHOCT"/>
    <property type="match status" value="1"/>
</dbReference>
<dbReference type="EMBL" id="DF968001">
    <property type="protein sequence ID" value="GAO99871.1"/>
    <property type="molecule type" value="Genomic_DNA"/>
</dbReference>
<dbReference type="InterPro" id="IPR018649">
    <property type="entry name" value="SHOCT"/>
</dbReference>
<sequence>MNCAICGNKLKSFQGFKVNKVKQDFVRKICGNCVANLGITKIDSETKNALLLSHIEDLKNLIENNEKFSASVQLEKSSTEKEEELKNEIEQQEKFNDVKNDFIINGSIYSDVLMRDDTKEILLTKNNSSWYRVFQYSDIETFDRKIDEDVSYNTKKKNGITRAIVGDIIAGPVGAIVGSGTAKSSSTENREIKSIDFSIRFNSGYVYSISFSGSNSDIKKADSLYVHLNGIINSNQSTIQSSDSSSNNIDDLTKLKELVDAGVLTEEEFTAKKKQILGI</sequence>
<dbReference type="OrthoDB" id="4966970at2"/>
<evidence type="ECO:0000313" key="2">
    <source>
        <dbReference type="EMBL" id="GAO99871.1"/>
    </source>
</evidence>
<protein>
    <recommendedName>
        <fullName evidence="1">SHOCT domain-containing protein</fullName>
    </recommendedName>
</protein>
<proteinExistence type="predicted"/>
<feature type="domain" description="SHOCT" evidence="1">
    <location>
        <begin position="252"/>
        <end position="277"/>
    </location>
</feature>
<evidence type="ECO:0000259" key="1">
    <source>
        <dbReference type="Pfam" id="PF09851"/>
    </source>
</evidence>
<name>A0A0K8MH27_9LACO</name>
<dbReference type="Proteomes" id="UP000253891">
    <property type="component" value="Unassembled WGS sequence"/>
</dbReference>
<keyword evidence="3" id="KW-1185">Reference proteome</keyword>
<evidence type="ECO:0000313" key="3">
    <source>
        <dbReference type="Proteomes" id="UP000253891"/>
    </source>
</evidence>
<reference evidence="2 3" key="1">
    <citation type="journal article" date="2015" name="BMC Genomics">
        <title>Comparative genomics of Fructobacillus spp. and Leuconostoc spp. reveals niche-specific evolution of Fructobacillus spp.</title>
        <authorList>
            <person name="Endo A."/>
            <person name="Tanizawa Y."/>
            <person name="Tanaka N."/>
            <person name="Maeno S."/>
            <person name="Kumar H."/>
            <person name="Shiwa Y."/>
            <person name="Okada S."/>
            <person name="Yoshikawa H."/>
            <person name="Dicks L."/>
            <person name="Nakagawa J."/>
            <person name="Arita M."/>
        </authorList>
    </citation>
    <scope>NUCLEOTIDE SEQUENCE [LARGE SCALE GENOMIC DNA]</scope>
    <source>
        <strain evidence="2 3">JCM 12225</strain>
    </source>
</reference>
<accession>A0A0K8MH27</accession>